<organism evidence="2 3">
    <name type="scientific">Stutzerimonas stutzeri</name>
    <name type="common">Pseudomonas stutzeri</name>
    <dbReference type="NCBI Taxonomy" id="316"/>
    <lineage>
        <taxon>Bacteria</taxon>
        <taxon>Pseudomonadati</taxon>
        <taxon>Pseudomonadota</taxon>
        <taxon>Gammaproteobacteria</taxon>
        <taxon>Pseudomonadales</taxon>
        <taxon>Pseudomonadaceae</taxon>
        <taxon>Stutzerimonas</taxon>
    </lineage>
</organism>
<dbReference type="Proteomes" id="UP000032439">
    <property type="component" value="Unassembled WGS sequence"/>
</dbReference>
<feature type="transmembrane region" description="Helical" evidence="1">
    <location>
        <begin position="20"/>
        <end position="39"/>
    </location>
</feature>
<feature type="transmembrane region" description="Helical" evidence="1">
    <location>
        <begin position="59"/>
        <end position="83"/>
    </location>
</feature>
<keyword evidence="1" id="KW-0472">Membrane</keyword>
<dbReference type="Pfam" id="PF10734">
    <property type="entry name" value="DUF2523"/>
    <property type="match status" value="1"/>
</dbReference>
<keyword evidence="1" id="KW-0812">Transmembrane</keyword>
<evidence type="ECO:0000313" key="2">
    <source>
        <dbReference type="EMBL" id="KIZ38250.1"/>
    </source>
</evidence>
<evidence type="ECO:0008006" key="4">
    <source>
        <dbReference type="Google" id="ProtNLM"/>
    </source>
</evidence>
<dbReference type="InterPro" id="IPR019670">
    <property type="entry name" value="DUF2523"/>
</dbReference>
<dbReference type="AlphaFoldDB" id="A0A0D7ECM7"/>
<dbReference type="RefSeq" id="WP_044313992.1">
    <property type="nucleotide sequence ID" value="NZ_JXXD01000015.1"/>
</dbReference>
<keyword evidence="1" id="KW-1133">Transmembrane helix</keyword>
<evidence type="ECO:0000256" key="1">
    <source>
        <dbReference type="SAM" id="Phobius"/>
    </source>
</evidence>
<reference evidence="2 3" key="1">
    <citation type="submission" date="2014-11" db="EMBL/GenBank/DDBJ databases">
        <title>Genomics and ecophysiology of heterotrophic nitrogen fixing bacteria isolated from estuarine surface water.</title>
        <authorList>
            <person name="Bentzon-Tilia M."/>
            <person name="Severin I."/>
            <person name="Hansen L.H."/>
            <person name="Riemann L."/>
        </authorList>
    </citation>
    <scope>NUCLEOTIDE SEQUENCE [LARGE SCALE GENOMIC DNA]</scope>
    <source>
        <strain evidence="2 3">BAL361</strain>
    </source>
</reference>
<comment type="caution">
    <text evidence="2">The sequence shown here is derived from an EMBL/GenBank/DDBJ whole genome shotgun (WGS) entry which is preliminary data.</text>
</comment>
<name>A0A0D7ECM7_STUST</name>
<protein>
    <recommendedName>
        <fullName evidence="4">DUF2523 domain-containing protein</fullName>
    </recommendedName>
</protein>
<dbReference type="PATRIC" id="fig|316.110.peg.1177"/>
<dbReference type="EMBL" id="JXXD01000015">
    <property type="protein sequence ID" value="KIZ38250.1"/>
    <property type="molecule type" value="Genomic_DNA"/>
</dbReference>
<sequence length="104" mass="11482">MHFYYLAMLAVMIVKPLVMMVLRVLGIGMVSYLGINFVIGEAKDYMLANMGNVAQSIQMILGLAKIDVALNMYFAAITTRMVLTGIDKLADRRTKLGNVTTFTA</sequence>
<proteinExistence type="predicted"/>
<gene>
    <name evidence="2" type="ORF">LO50_02365</name>
</gene>
<accession>A0A0D7ECM7</accession>
<evidence type="ECO:0000313" key="3">
    <source>
        <dbReference type="Proteomes" id="UP000032439"/>
    </source>
</evidence>